<feature type="transmembrane region" description="Helical" evidence="4">
    <location>
        <begin position="296"/>
        <end position="316"/>
    </location>
</feature>
<dbReference type="HOGENOM" id="CLU_046109_0_0_10"/>
<evidence type="ECO:0000256" key="4">
    <source>
        <dbReference type="SAM" id="Phobius"/>
    </source>
</evidence>
<evidence type="ECO:0000256" key="3">
    <source>
        <dbReference type="ARBA" id="ARBA00022679"/>
    </source>
</evidence>
<dbReference type="GO" id="GO:0016757">
    <property type="term" value="F:glycosyltransferase activity"/>
    <property type="evidence" value="ECO:0007669"/>
    <property type="project" value="UniProtKB-KW"/>
</dbReference>
<reference key="2">
    <citation type="submission" date="2011-04" db="EMBL/GenBank/DDBJ databases">
        <title>Complete sequence of chromosome of Haliscomenobacter hydrossis DSM 1100.</title>
        <authorList>
            <consortium name="US DOE Joint Genome Institute (JGI-PGF)"/>
            <person name="Lucas S."/>
            <person name="Han J."/>
            <person name="Lapidus A."/>
            <person name="Bruce D."/>
            <person name="Goodwin L."/>
            <person name="Pitluck S."/>
            <person name="Peters L."/>
            <person name="Kyrpides N."/>
            <person name="Mavromatis K."/>
            <person name="Ivanova N."/>
            <person name="Ovchinnikova G."/>
            <person name="Pagani I."/>
            <person name="Daligault H."/>
            <person name="Detter J.C."/>
            <person name="Han C."/>
            <person name="Land M."/>
            <person name="Hauser L."/>
            <person name="Markowitz V."/>
            <person name="Cheng J.-F."/>
            <person name="Hugenholtz P."/>
            <person name="Woyke T."/>
            <person name="Wu D."/>
            <person name="Verbarg S."/>
            <person name="Frueling A."/>
            <person name="Brambilla E."/>
            <person name="Klenk H.-P."/>
            <person name="Eisen J.A."/>
        </authorList>
    </citation>
    <scope>NUCLEOTIDE SEQUENCE</scope>
    <source>
        <strain>DSM 1100</strain>
    </source>
</reference>
<feature type="transmembrane region" description="Helical" evidence="4">
    <location>
        <begin position="322"/>
        <end position="344"/>
    </location>
</feature>
<evidence type="ECO:0000256" key="2">
    <source>
        <dbReference type="ARBA" id="ARBA00022676"/>
    </source>
</evidence>
<proteinExistence type="inferred from homology"/>
<evidence type="ECO:0000313" key="7">
    <source>
        <dbReference type="Proteomes" id="UP000008461"/>
    </source>
</evidence>
<comment type="similarity">
    <text evidence="1">Belongs to the glycosyltransferase 2 family.</text>
</comment>
<sequence>MLEWIFAVNVFLVLYTYLGYGLILFLLKKLYPAQSLTPLEDYPAVTLLVAAYNEEDWIEQKIENCLALDYPRHKLHLLLVTDGSTDSTPQKAKSCLVPQDFSIQILHDPKRLGKLAAVNRVMPLVGTPIVVFSDANTTLNPQAIQNLVKYYSDPKVGAVAGEKRIYIADKDEASSAGEGIYWKYESLLKRWDAQLCSVVGAAGELFSIRTQLYESIPADTLIEDFYLTMTVLRKGYRIAYAADAYAIENSSASVGEELKRKIRISAGGLQASWRLRDLLNPLRYGIFSWQFFSHKVMRWTLAPLALLLAFLSNAALVWTGSILYVLLFMFQLVFYLLAFLGWIFERKKIKVKVLFIPYYFCMMNYSVFLGLLRLIKGKQTVLWEKVERKGNQ</sequence>
<keyword evidence="3 6" id="KW-0808">Transferase</keyword>
<organism evidence="6 7">
    <name type="scientific">Haliscomenobacter hydrossis (strain ATCC 27775 / DSM 1100 / LMG 10767 / O)</name>
    <dbReference type="NCBI Taxonomy" id="760192"/>
    <lineage>
        <taxon>Bacteria</taxon>
        <taxon>Pseudomonadati</taxon>
        <taxon>Bacteroidota</taxon>
        <taxon>Saprospiria</taxon>
        <taxon>Saprospirales</taxon>
        <taxon>Haliscomenobacteraceae</taxon>
        <taxon>Haliscomenobacter</taxon>
    </lineage>
</organism>
<protein>
    <submittedName>
        <fullName evidence="6">Glycosyl transferase family 2</fullName>
    </submittedName>
</protein>
<keyword evidence="2" id="KW-0328">Glycosyltransferase</keyword>
<keyword evidence="4" id="KW-1133">Transmembrane helix</keyword>
<evidence type="ECO:0000256" key="1">
    <source>
        <dbReference type="ARBA" id="ARBA00006739"/>
    </source>
</evidence>
<feature type="transmembrane region" description="Helical" evidence="4">
    <location>
        <begin position="6"/>
        <end position="27"/>
    </location>
</feature>
<feature type="domain" description="Glycosyltransferase 2-like" evidence="5">
    <location>
        <begin position="47"/>
        <end position="194"/>
    </location>
</feature>
<dbReference type="STRING" id="760192.Halhy_0659"/>
<evidence type="ECO:0000259" key="5">
    <source>
        <dbReference type="Pfam" id="PF00535"/>
    </source>
</evidence>
<reference evidence="6 7" key="1">
    <citation type="journal article" date="2011" name="Stand. Genomic Sci.">
        <title>Complete genome sequence of Haliscomenobacter hydrossis type strain (O).</title>
        <authorList>
            <consortium name="US DOE Joint Genome Institute (JGI-PGF)"/>
            <person name="Daligault H."/>
            <person name="Lapidus A."/>
            <person name="Zeytun A."/>
            <person name="Nolan M."/>
            <person name="Lucas S."/>
            <person name="Del Rio T.G."/>
            <person name="Tice H."/>
            <person name="Cheng J.F."/>
            <person name="Tapia R."/>
            <person name="Han C."/>
            <person name="Goodwin L."/>
            <person name="Pitluck S."/>
            <person name="Liolios K."/>
            <person name="Pagani I."/>
            <person name="Ivanova N."/>
            <person name="Huntemann M."/>
            <person name="Mavromatis K."/>
            <person name="Mikhailova N."/>
            <person name="Pati A."/>
            <person name="Chen A."/>
            <person name="Palaniappan K."/>
            <person name="Land M."/>
            <person name="Hauser L."/>
            <person name="Brambilla E.M."/>
            <person name="Rohde M."/>
            <person name="Verbarg S."/>
            <person name="Goker M."/>
            <person name="Bristow J."/>
            <person name="Eisen J.A."/>
            <person name="Markowitz V."/>
            <person name="Hugenholtz P."/>
            <person name="Kyrpides N.C."/>
            <person name="Klenk H.P."/>
            <person name="Woyke T."/>
        </authorList>
    </citation>
    <scope>NUCLEOTIDE SEQUENCE [LARGE SCALE GENOMIC DNA]</scope>
    <source>
        <strain evidence="7">ATCC 27775 / DSM 1100 / LMG 10767 / O</strain>
    </source>
</reference>
<dbReference type="Pfam" id="PF00535">
    <property type="entry name" value="Glycos_transf_2"/>
    <property type="match status" value="1"/>
</dbReference>
<dbReference type="RefSeq" id="WP_013763131.1">
    <property type="nucleotide sequence ID" value="NC_015510.1"/>
</dbReference>
<dbReference type="InterPro" id="IPR029044">
    <property type="entry name" value="Nucleotide-diphossugar_trans"/>
</dbReference>
<keyword evidence="4" id="KW-0472">Membrane</keyword>
<dbReference type="CDD" id="cd06439">
    <property type="entry name" value="CESA_like_1"/>
    <property type="match status" value="1"/>
</dbReference>
<accession>F4L1M3</accession>
<dbReference type="EMBL" id="CP002691">
    <property type="protein sequence ID" value="AEE48567.1"/>
    <property type="molecule type" value="Genomic_DNA"/>
</dbReference>
<dbReference type="eggNOG" id="COG1215">
    <property type="taxonomic scope" value="Bacteria"/>
</dbReference>
<name>F4L1M3_HALH1</name>
<keyword evidence="4" id="KW-0812">Transmembrane</keyword>
<dbReference type="InterPro" id="IPR001173">
    <property type="entry name" value="Glyco_trans_2-like"/>
</dbReference>
<dbReference type="AlphaFoldDB" id="F4L1M3"/>
<dbReference type="OrthoDB" id="9766971at2"/>
<dbReference type="PANTHER" id="PTHR43630">
    <property type="entry name" value="POLY-BETA-1,6-N-ACETYL-D-GLUCOSAMINE SYNTHASE"/>
    <property type="match status" value="1"/>
</dbReference>
<dbReference type="PANTHER" id="PTHR43630:SF1">
    <property type="entry name" value="POLY-BETA-1,6-N-ACETYL-D-GLUCOSAMINE SYNTHASE"/>
    <property type="match status" value="1"/>
</dbReference>
<dbReference type="Gene3D" id="3.90.550.10">
    <property type="entry name" value="Spore Coat Polysaccharide Biosynthesis Protein SpsA, Chain A"/>
    <property type="match status" value="1"/>
</dbReference>
<keyword evidence="7" id="KW-1185">Reference proteome</keyword>
<dbReference type="Proteomes" id="UP000008461">
    <property type="component" value="Chromosome"/>
</dbReference>
<feature type="transmembrane region" description="Helical" evidence="4">
    <location>
        <begin position="356"/>
        <end position="375"/>
    </location>
</feature>
<dbReference type="SUPFAM" id="SSF53448">
    <property type="entry name" value="Nucleotide-diphospho-sugar transferases"/>
    <property type="match status" value="1"/>
</dbReference>
<gene>
    <name evidence="6" type="ordered locus">Halhy_0659</name>
</gene>
<evidence type="ECO:0000313" key="6">
    <source>
        <dbReference type="EMBL" id="AEE48567.1"/>
    </source>
</evidence>
<dbReference type="KEGG" id="hhy:Halhy_0659"/>